<keyword evidence="7" id="KW-1185">Reference proteome</keyword>
<dbReference type="Proteomes" id="UP000181985">
    <property type="component" value="Chromosome"/>
</dbReference>
<evidence type="ECO:0000256" key="3">
    <source>
        <dbReference type="ARBA" id="ARBA00022777"/>
    </source>
</evidence>
<dbReference type="GO" id="GO:0005829">
    <property type="term" value="C:cytosol"/>
    <property type="evidence" value="ECO:0007669"/>
    <property type="project" value="TreeGrafter"/>
</dbReference>
<dbReference type="PIRSF" id="PIRSF000723">
    <property type="entry name" value="Carbamate_kin"/>
    <property type="match status" value="1"/>
</dbReference>
<organism evidence="6 7">
    <name type="scientific">Halomonas aestuarii</name>
    <dbReference type="NCBI Taxonomy" id="1897729"/>
    <lineage>
        <taxon>Bacteria</taxon>
        <taxon>Pseudomonadati</taxon>
        <taxon>Pseudomonadota</taxon>
        <taxon>Gammaproteobacteria</taxon>
        <taxon>Oceanospirillales</taxon>
        <taxon>Halomonadaceae</taxon>
        <taxon>Halomonas</taxon>
    </lineage>
</organism>
<protein>
    <recommendedName>
        <fullName evidence="4">Carbamate kinase</fullName>
    </recommendedName>
</protein>
<evidence type="ECO:0000313" key="7">
    <source>
        <dbReference type="Proteomes" id="UP000181985"/>
    </source>
</evidence>
<dbReference type="InterPro" id="IPR036393">
    <property type="entry name" value="AceGlu_kinase-like_sf"/>
</dbReference>
<dbReference type="PRINTS" id="PR01469">
    <property type="entry name" value="CARBMTKINASE"/>
</dbReference>
<dbReference type="SUPFAM" id="SSF53633">
    <property type="entry name" value="Carbamate kinase-like"/>
    <property type="match status" value="1"/>
</dbReference>
<sequence>MRIVVALGGSALLRRGEPMTIDNQRHNVRQAAVGLAELAGRHQVVVTHGNGPQVGLLALQAMAYPQVEAYPLDVMDAQTEGMIGYLIEAELMNEMPAGASCASLLTRVEVDADDPAFLFPTKPIGPDYDLETTRRWKVEKGWAFVEASPGRWRRVVASPLPRRILPIDIISRLVEAGVVVICAGGGGIPTVRGAGGRLEGVEAVIDKDYAAGLLAARLDADALLLLTDVEAVFDGWGGPDPRPLHRVTPGELSVMTFEPGSMGPKVAAACEFVTARGGIAGIGALQDAGRILEGLAGTLIRA</sequence>
<dbReference type="PANTHER" id="PTHR30409:SF1">
    <property type="entry name" value="CARBAMATE KINASE-RELATED"/>
    <property type="match status" value="1"/>
</dbReference>
<dbReference type="EMBL" id="CP018139">
    <property type="protein sequence ID" value="APE29670.1"/>
    <property type="molecule type" value="Genomic_DNA"/>
</dbReference>
<feature type="domain" description="Aspartate/glutamate/uridylate kinase" evidence="5">
    <location>
        <begin position="1"/>
        <end position="275"/>
    </location>
</feature>
<dbReference type="GO" id="GO:0008804">
    <property type="term" value="F:carbamate kinase activity"/>
    <property type="evidence" value="ECO:0007669"/>
    <property type="project" value="InterPro"/>
</dbReference>
<dbReference type="RefSeq" id="WP_071941659.1">
    <property type="nucleotide sequence ID" value="NZ_CP018139.1"/>
</dbReference>
<evidence type="ECO:0000259" key="5">
    <source>
        <dbReference type="Pfam" id="PF00696"/>
    </source>
</evidence>
<dbReference type="CDD" id="cd04235">
    <property type="entry name" value="AAK_CK"/>
    <property type="match status" value="1"/>
</dbReference>
<evidence type="ECO:0000256" key="1">
    <source>
        <dbReference type="ARBA" id="ARBA00011066"/>
    </source>
</evidence>
<dbReference type="InterPro" id="IPR001048">
    <property type="entry name" value="Asp/Glu/Uridylate_kinase"/>
</dbReference>
<dbReference type="KEGG" id="hsi:BOX17_01075"/>
<evidence type="ECO:0000256" key="2">
    <source>
        <dbReference type="ARBA" id="ARBA00022679"/>
    </source>
</evidence>
<gene>
    <name evidence="6" type="ORF">BOX17_01075</name>
</gene>
<dbReference type="FunFam" id="3.40.1160.10:FF:000007">
    <property type="entry name" value="Carbamate kinase"/>
    <property type="match status" value="1"/>
</dbReference>
<dbReference type="AlphaFoldDB" id="A0A1J0VCB0"/>
<name>A0A1J0VCB0_9GAMM</name>
<reference evidence="7" key="1">
    <citation type="submission" date="2016-11" db="EMBL/GenBank/DDBJ databases">
        <title>Halolamina sediminis sp. nov., an extremely halophilic archaeon isolated from solar salt.</title>
        <authorList>
            <person name="Koh H.-W."/>
            <person name="Rani S."/>
            <person name="Park S.-J."/>
        </authorList>
    </citation>
    <scope>NUCLEOTIDE SEQUENCE [LARGE SCALE GENOMIC DNA]</scope>
    <source>
        <strain evidence="7">Hb3</strain>
    </source>
</reference>
<accession>A0A1J0VCB0</accession>
<dbReference type="InterPro" id="IPR003964">
    <property type="entry name" value="Carb_kinase"/>
</dbReference>
<proteinExistence type="inferred from homology"/>
<dbReference type="GO" id="GO:0019546">
    <property type="term" value="P:L-arginine deiminase pathway"/>
    <property type="evidence" value="ECO:0007669"/>
    <property type="project" value="TreeGrafter"/>
</dbReference>
<dbReference type="NCBIfam" id="NF009008">
    <property type="entry name" value="PRK12354.1"/>
    <property type="match status" value="1"/>
</dbReference>
<dbReference type="PANTHER" id="PTHR30409">
    <property type="entry name" value="CARBAMATE KINASE"/>
    <property type="match status" value="1"/>
</dbReference>
<evidence type="ECO:0000313" key="6">
    <source>
        <dbReference type="EMBL" id="APE29670.1"/>
    </source>
</evidence>
<keyword evidence="2 4" id="KW-0808">Transferase</keyword>
<keyword evidence="3 4" id="KW-0418">Kinase</keyword>
<evidence type="ECO:0000256" key="4">
    <source>
        <dbReference type="PIRNR" id="PIRNR000723"/>
    </source>
</evidence>
<dbReference type="OrthoDB" id="9766717at2"/>
<dbReference type="Pfam" id="PF00696">
    <property type="entry name" value="AA_kinase"/>
    <property type="match status" value="1"/>
</dbReference>
<dbReference type="Gene3D" id="3.40.1160.10">
    <property type="entry name" value="Acetylglutamate kinase-like"/>
    <property type="match status" value="1"/>
</dbReference>
<comment type="similarity">
    <text evidence="1 4">Belongs to the carbamate kinase family.</text>
</comment>